<protein>
    <submittedName>
        <fullName evidence="3">Sulfite exporter TauE/SafE family protein</fullName>
    </submittedName>
</protein>
<keyword evidence="1" id="KW-0812">Transmembrane</keyword>
<keyword evidence="4" id="KW-1185">Reference proteome</keyword>
<comment type="caution">
    <text evidence="3">The sequence shown here is derived from an EMBL/GenBank/DDBJ whole genome shotgun (WGS) entry which is preliminary data.</text>
</comment>
<dbReference type="Pfam" id="PF13386">
    <property type="entry name" value="DsbD_2"/>
    <property type="match status" value="1"/>
</dbReference>
<feature type="transmembrane region" description="Helical" evidence="1">
    <location>
        <begin position="189"/>
        <end position="214"/>
    </location>
</feature>
<feature type="transmembrane region" description="Helical" evidence="1">
    <location>
        <begin position="70"/>
        <end position="88"/>
    </location>
</feature>
<dbReference type="InterPro" id="IPR039447">
    <property type="entry name" value="UreH-like_TM_dom"/>
</dbReference>
<dbReference type="RefSeq" id="WP_390290078.1">
    <property type="nucleotide sequence ID" value="NZ_JBHUDI010000011.1"/>
</dbReference>
<dbReference type="Proteomes" id="UP001597076">
    <property type="component" value="Unassembled WGS sequence"/>
</dbReference>
<accession>A0ABD6BKT6</accession>
<dbReference type="EMBL" id="JBHUDI010000011">
    <property type="protein sequence ID" value="MFD1565325.1"/>
    <property type="molecule type" value="Genomic_DNA"/>
</dbReference>
<evidence type="ECO:0000256" key="1">
    <source>
        <dbReference type="SAM" id="Phobius"/>
    </source>
</evidence>
<feature type="transmembrane region" description="Helical" evidence="1">
    <location>
        <begin position="226"/>
        <end position="249"/>
    </location>
</feature>
<evidence type="ECO:0000259" key="2">
    <source>
        <dbReference type="Pfam" id="PF13386"/>
    </source>
</evidence>
<name>A0ABD6BKT6_9EURY</name>
<dbReference type="AlphaFoldDB" id="A0ABD6BKT6"/>
<evidence type="ECO:0000313" key="4">
    <source>
        <dbReference type="Proteomes" id="UP001597076"/>
    </source>
</evidence>
<feature type="transmembrane region" description="Helical" evidence="1">
    <location>
        <begin position="158"/>
        <end position="183"/>
    </location>
</feature>
<dbReference type="PANTHER" id="PTHR42208:SF1">
    <property type="entry name" value="HEAVY METAL TRANSPORTER"/>
    <property type="match status" value="1"/>
</dbReference>
<proteinExistence type="predicted"/>
<keyword evidence="1" id="KW-0472">Membrane</keyword>
<organism evidence="3 4">
    <name type="scientific">Haloarchaeobius amylolyticus</name>
    <dbReference type="NCBI Taxonomy" id="1198296"/>
    <lineage>
        <taxon>Archaea</taxon>
        <taxon>Methanobacteriati</taxon>
        <taxon>Methanobacteriota</taxon>
        <taxon>Stenosarchaea group</taxon>
        <taxon>Halobacteria</taxon>
        <taxon>Halobacteriales</taxon>
        <taxon>Halorubellaceae</taxon>
        <taxon>Haloarchaeobius</taxon>
    </lineage>
</organism>
<gene>
    <name evidence="3" type="ORF">ACFR99_17450</name>
</gene>
<feature type="transmembrane region" description="Helical" evidence="1">
    <location>
        <begin position="100"/>
        <end position="121"/>
    </location>
</feature>
<feature type="transmembrane region" description="Helical" evidence="1">
    <location>
        <begin position="12"/>
        <end position="34"/>
    </location>
</feature>
<sequence>MIDPVAIVRTDFLLLFGIGLLGGVHCLGMCGPLITLYDGAGSVRTDGGASRQPSRRAMYRHGLFNLGRTVSYATLGGLFGALGGVLYVTTDSVLAVTNVIRGSVGVALGVLVIGLGLGHVVGKSDVGLHSLPLPGLGIDQLLRAASSRIDDWASGRHIFGLGLAHGLLPCPMLYSAFVYSFAIGSPATGAAALTALGLGTFPAVFLYGTAINSLDPLHTERLHRALGVVFVALGYVLVGHGLMALGVHVPHPMLPHAELLTVR</sequence>
<keyword evidence="1" id="KW-1133">Transmembrane helix</keyword>
<feature type="domain" description="Urease accessory protein UreH-like transmembrane" evidence="2">
    <location>
        <begin position="15"/>
        <end position="235"/>
    </location>
</feature>
<evidence type="ECO:0000313" key="3">
    <source>
        <dbReference type="EMBL" id="MFD1565325.1"/>
    </source>
</evidence>
<reference evidence="3 4" key="1">
    <citation type="journal article" date="2019" name="Int. J. Syst. Evol. Microbiol.">
        <title>The Global Catalogue of Microorganisms (GCM) 10K type strain sequencing project: providing services to taxonomists for standard genome sequencing and annotation.</title>
        <authorList>
            <consortium name="The Broad Institute Genomics Platform"/>
            <consortium name="The Broad Institute Genome Sequencing Center for Infectious Disease"/>
            <person name="Wu L."/>
            <person name="Ma J."/>
        </authorList>
    </citation>
    <scope>NUCLEOTIDE SEQUENCE [LARGE SCALE GENOMIC DNA]</scope>
    <source>
        <strain evidence="3 4">CGMCC 1.12230</strain>
    </source>
</reference>
<dbReference type="PANTHER" id="PTHR42208">
    <property type="entry name" value="HEAVY METAL TRANSPORTER-RELATED"/>
    <property type="match status" value="1"/>
</dbReference>